<proteinExistence type="inferred from homology"/>
<dbReference type="GO" id="GO:0010126">
    <property type="term" value="P:mycothiol metabolic process"/>
    <property type="evidence" value="ECO:0007669"/>
    <property type="project" value="UniProtKB-UniRule"/>
</dbReference>
<sequence>MLTQYSGRLRLLAVHAHPDDESSKGAATLARYAAEGVDVLVATCTGGERGSVLNPALDRPEVRADLARIRRAEMAAAREILGVRQQFLGFLDSGMPGPDEPLPEDCFAAQPVEVAAAPLVALIREFRPHVVITYDETGGYPHPDHVMTHQVTVEAFAAAADPDRYPEAGEPWQAAKLYYHLALSRAWFQTLHDAMTERGVPSAMGELLAGWPDTPPALATTTRIACAEQFAVRDAALLAHATQVQPGVAFMAHPRSIEREVWPTEDYHLARCLVPTPCGGGQIETDLFDGLRPGEERG</sequence>
<organism evidence="3 4">
    <name type="scientific">Streptomyces rubellomurinus (strain ATCC 31215)</name>
    <dbReference type="NCBI Taxonomy" id="359131"/>
    <lineage>
        <taxon>Bacteria</taxon>
        <taxon>Bacillati</taxon>
        <taxon>Actinomycetota</taxon>
        <taxon>Actinomycetes</taxon>
        <taxon>Kitasatosporales</taxon>
        <taxon>Streptomycetaceae</taxon>
        <taxon>Streptomyces</taxon>
    </lineage>
</organism>
<comment type="cofactor">
    <cofactor evidence="2">
        <name>Zn(2+)</name>
        <dbReference type="ChEBI" id="CHEBI:29105"/>
    </cofactor>
    <text evidence="2">Binds 1 zinc ion per subunit.</text>
</comment>
<feature type="binding site" evidence="2">
    <location>
        <position position="145"/>
    </location>
    <ligand>
        <name>Zn(2+)</name>
        <dbReference type="ChEBI" id="CHEBI:29105"/>
    </ligand>
</feature>
<dbReference type="InterPro" id="IPR024078">
    <property type="entry name" value="LmbE-like_dom_sf"/>
</dbReference>
<evidence type="ECO:0000313" key="4">
    <source>
        <dbReference type="Proteomes" id="UP000033699"/>
    </source>
</evidence>
<comment type="catalytic activity">
    <reaction evidence="2">
        <text>mycothiol S-conjugate + H2O = an N-acetyl-L-cysteine-S-conjugate + 1D-myo-inositol 2-amino-2-deoxy-alpha-D-glucopyranoside</text>
        <dbReference type="Rhea" id="RHEA:36543"/>
        <dbReference type="ChEBI" id="CHEBI:15377"/>
        <dbReference type="ChEBI" id="CHEBI:58718"/>
        <dbReference type="ChEBI" id="CHEBI:58886"/>
        <dbReference type="ChEBI" id="CHEBI:59633"/>
        <dbReference type="EC" id="3.5.1.115"/>
    </reaction>
</comment>
<feature type="binding site" evidence="2">
    <location>
        <position position="17"/>
    </location>
    <ligand>
        <name>Zn(2+)</name>
        <dbReference type="ChEBI" id="CHEBI:29105"/>
    </ligand>
</feature>
<dbReference type="EC" id="3.5.1.115" evidence="2"/>
<comment type="caution">
    <text evidence="3">The sequence shown here is derived from an EMBL/GenBank/DDBJ whole genome shotgun (WGS) entry which is preliminary data.</text>
</comment>
<protein>
    <recommendedName>
        <fullName evidence="2">Mycothiol S-conjugate amidase</fullName>
        <ecNumber evidence="2">3.5.1.115</ecNumber>
    </recommendedName>
</protein>
<keyword evidence="4" id="KW-1185">Reference proteome</keyword>
<dbReference type="GO" id="GO:0008270">
    <property type="term" value="F:zinc ion binding"/>
    <property type="evidence" value="ECO:0007669"/>
    <property type="project" value="UniProtKB-UniRule"/>
</dbReference>
<feature type="binding site" evidence="2">
    <location>
        <position position="20"/>
    </location>
    <ligand>
        <name>Zn(2+)</name>
        <dbReference type="ChEBI" id="CHEBI:29105"/>
    </ligand>
</feature>
<dbReference type="GO" id="GO:0016811">
    <property type="term" value="F:hydrolase activity, acting on carbon-nitrogen (but not peptide) bonds, in linear amides"/>
    <property type="evidence" value="ECO:0007669"/>
    <property type="project" value="TreeGrafter"/>
</dbReference>
<dbReference type="PANTHER" id="PTHR12993:SF11">
    <property type="entry name" value="N-ACETYLGLUCOSAMINYL-PHOSPHATIDYLINOSITOL DE-N-ACETYLASE"/>
    <property type="match status" value="1"/>
</dbReference>
<evidence type="ECO:0000313" key="3">
    <source>
        <dbReference type="EMBL" id="KJS62368.1"/>
    </source>
</evidence>
<dbReference type="OrthoDB" id="158614at2"/>
<keyword evidence="1 2" id="KW-0862">Zinc</keyword>
<dbReference type="PATRIC" id="fig|359131.3.peg.1197"/>
<dbReference type="NCBIfam" id="TIGR03446">
    <property type="entry name" value="mycothiol_Mca"/>
    <property type="match status" value="1"/>
</dbReference>
<dbReference type="PANTHER" id="PTHR12993">
    <property type="entry name" value="N-ACETYLGLUCOSAMINYL-PHOSPHATIDYLINOSITOL DE-N-ACETYLASE-RELATED"/>
    <property type="match status" value="1"/>
</dbReference>
<comment type="similarity">
    <text evidence="2">Belongs to the MshB deacetylase family. Mca subfamily.</text>
</comment>
<dbReference type="EMBL" id="JZKH01000013">
    <property type="protein sequence ID" value="KJS62368.1"/>
    <property type="molecule type" value="Genomic_DNA"/>
</dbReference>
<reference evidence="3 4" key="1">
    <citation type="submission" date="2015-02" db="EMBL/GenBank/DDBJ databases">
        <authorList>
            <person name="Ju K.-S."/>
            <person name="Doroghazi J.R."/>
            <person name="Metcalf W."/>
        </authorList>
    </citation>
    <scope>NUCLEOTIDE SEQUENCE [LARGE SCALE GENOMIC DNA]</scope>
    <source>
        <strain evidence="3 4">ATCC 31215</strain>
    </source>
</reference>
<comment type="subunit">
    <text evidence="2">Monomer.</text>
</comment>
<comment type="function">
    <text evidence="2">A mycothiol (MSH, N-acetylcysteinyl-glucosaminyl-inositol) S-conjugate amidase, it recycles conjugated MSH to the N-acetyl cysteine conjugate (AcCys S-conjugate, a mercapturic acid) and the MSH precursor. Involved in MSH-dependent detoxification of a number of alkylating agents and antibiotics.</text>
</comment>
<evidence type="ECO:0000256" key="2">
    <source>
        <dbReference type="HAMAP-Rule" id="MF_01482"/>
    </source>
</evidence>
<dbReference type="GO" id="GO:0010127">
    <property type="term" value="P:mycothiol-dependent detoxification"/>
    <property type="evidence" value="ECO:0007669"/>
    <property type="project" value="UniProtKB-UniRule"/>
</dbReference>
<dbReference type="Pfam" id="PF02585">
    <property type="entry name" value="PIG-L"/>
    <property type="match status" value="1"/>
</dbReference>
<name>A0A0F2TGL4_STRR3</name>
<keyword evidence="2" id="KW-0479">Metal-binding</keyword>
<dbReference type="InterPro" id="IPR017811">
    <property type="entry name" value="Mca"/>
</dbReference>
<dbReference type="SUPFAM" id="SSF102588">
    <property type="entry name" value="LmbE-like"/>
    <property type="match status" value="1"/>
</dbReference>
<gene>
    <name evidence="2" type="primary">mca</name>
    <name evidence="3" type="ORF">VM95_09305</name>
</gene>
<dbReference type="HAMAP" id="MF_01482">
    <property type="entry name" value="Mca"/>
    <property type="match status" value="1"/>
</dbReference>
<dbReference type="Proteomes" id="UP000033699">
    <property type="component" value="Unassembled WGS sequence"/>
</dbReference>
<keyword evidence="2" id="KW-0378">Hydrolase</keyword>
<dbReference type="AlphaFoldDB" id="A0A0F2TGL4"/>
<dbReference type="Gene3D" id="3.40.50.10320">
    <property type="entry name" value="LmbE-like"/>
    <property type="match status" value="1"/>
</dbReference>
<dbReference type="RefSeq" id="WP_045693941.1">
    <property type="nucleotide sequence ID" value="NZ_JZKH01000013.1"/>
</dbReference>
<evidence type="ECO:0000256" key="1">
    <source>
        <dbReference type="ARBA" id="ARBA00022833"/>
    </source>
</evidence>
<dbReference type="InterPro" id="IPR003737">
    <property type="entry name" value="GlcNAc_PI_deacetylase-related"/>
</dbReference>
<accession>A0A0F2TGL4</accession>